<dbReference type="Proteomes" id="UP001212152">
    <property type="component" value="Unassembled WGS sequence"/>
</dbReference>
<name>A0AAD5TPK1_9FUNG</name>
<dbReference type="AlphaFoldDB" id="A0AAD5TPK1"/>
<sequence length="1052" mass="118582">MLSHDPRANDDLAQKLASKSDYLPPAMSLLVPGAKPAPASVASPTATDGYASNVFAGKQEQLQKVCSYVEEKGFIPKELVLNEVSWFYGNLGIDDMYFQLENIETIAQHIMALYAAKISAFIKNERALDIELERETEEGAVYINTSVPGVSNIDGPQHEQRIDLRYLDHSTKTAAFRVESYRSSGTVSSSLSTQLRCYFVRKCQFVRPDPTEQESLDIQLVGDKTFLEKATENTLEIYSKVMKHALLRTGPVIEVYDIPKSRQKRLVIGFKQRTTSGLLSAISDLYHYYQLYSTRKYVEHFSNGITIHCAYLDQVPGSKAPPIEASIWQVMKEASLMYCLPSTPFQSFFQSGQLSVQETVYAYVGWIFCQHFLNRLGNEYVALASALDLGNNLHVEVLQKIKKRLRSDTFTREYILDIIKLYPELLKLLYTNFAMMHYINPPHDDMKISLSYQRLQTTPVLSEDELLEKIKKTVANNHELMIFEAFVKFNRHVLKTNFYQPTKVALSFRLDPGFLPEIEYPSQLYGMFLVIGSEFRGFHLRFQDVARGGIRLVRSRNKEAYSINLRSLMDENYNLANTQHRKNKDIPEGGSKGTILLNFDQQDKPRVAFEKYVDAMLDLLIAGESPGMKEKIVDLYGKPEILFFGPDEGTADYMDWASQHARKRGASFWKAFTTGKSQSIGGIPHDTFGMTTRSVHQYVLGIYRKLNIKEENCHKLQTGGPDGDLGSNEIKISKDRTTAIVDGSGVLYDPEGINREELLRLATKRLMISQFDTSKLGSKGFRILVDESNVKLPDGTIVDSGVKFRNEFHLHPLAAADVFVPCGGRPEAVDLSNVSTLINADGTPRFKYIVEGANLFFTQEARLRLEKAGAIVFKDASANKGGVTSSSLEVLAALAFADDEFAENMQVKNPASPPAFYVDYVKAVHGIIEKNAELEFEAIWREAARTGLPKSILSDTLSTAIVKLNAELQLTTLWDNVPLRLLVLTEAFPNILLEKLGLETLLKRVPEQYVKAIFGSYLASRFVYKYGTEPSQFAFFEYMAPFFAKLNGHQQK</sequence>
<dbReference type="InterPro" id="IPR055480">
    <property type="entry name" value="NAD-GDH_N"/>
</dbReference>
<dbReference type="EC" id="1.4.1.2" evidence="4"/>
<comment type="similarity">
    <text evidence="1 4">Belongs to the Glu/Leu/Phe/Val dehydrogenases family.</text>
</comment>
<keyword evidence="7" id="KW-1185">Reference proteome</keyword>
<comment type="function">
    <text evidence="4">NAD(+)-dependent glutamate dehydrogenase which degrades glutamate to ammonia and alpha-ketoglutarate.</text>
</comment>
<dbReference type="Gene3D" id="3.40.50.720">
    <property type="entry name" value="NAD(P)-binding Rossmann-like Domain"/>
    <property type="match status" value="1"/>
</dbReference>
<dbReference type="PANTHER" id="PTHR11606">
    <property type="entry name" value="GLUTAMATE DEHYDROGENASE"/>
    <property type="match status" value="1"/>
</dbReference>
<dbReference type="InterPro" id="IPR036291">
    <property type="entry name" value="NAD(P)-bd_dom_sf"/>
</dbReference>
<dbReference type="InterPro" id="IPR046346">
    <property type="entry name" value="Aminoacid_DH-like_N_sf"/>
</dbReference>
<proteinExistence type="inferred from homology"/>
<dbReference type="SMART" id="SM00839">
    <property type="entry name" value="ELFV_dehydrog"/>
    <property type="match status" value="1"/>
</dbReference>
<evidence type="ECO:0000256" key="4">
    <source>
        <dbReference type="PIRNR" id="PIRNR000184"/>
    </source>
</evidence>
<evidence type="ECO:0000256" key="2">
    <source>
        <dbReference type="ARBA" id="ARBA00023002"/>
    </source>
</evidence>
<dbReference type="GO" id="GO:0005739">
    <property type="term" value="C:mitochondrion"/>
    <property type="evidence" value="ECO:0007669"/>
    <property type="project" value="UniProtKB-UniRule"/>
</dbReference>
<evidence type="ECO:0000313" key="6">
    <source>
        <dbReference type="EMBL" id="KAJ3183114.1"/>
    </source>
</evidence>
<accession>A0AAD5TPK1</accession>
<evidence type="ECO:0000313" key="7">
    <source>
        <dbReference type="Proteomes" id="UP001212152"/>
    </source>
</evidence>
<evidence type="ECO:0000256" key="3">
    <source>
        <dbReference type="ARBA" id="ARBA00023027"/>
    </source>
</evidence>
<dbReference type="PIRSF" id="PIRSF000184">
    <property type="entry name" value="GDH_NAD"/>
    <property type="match status" value="1"/>
</dbReference>
<dbReference type="Pfam" id="PF23147">
    <property type="entry name" value="GDH2_N"/>
    <property type="match status" value="1"/>
</dbReference>
<dbReference type="InterPro" id="IPR016210">
    <property type="entry name" value="NAD-GDH_euk"/>
</dbReference>
<dbReference type="SUPFAM" id="SSF51735">
    <property type="entry name" value="NAD(P)-binding Rossmann-fold domains"/>
    <property type="match status" value="1"/>
</dbReference>
<dbReference type="GO" id="GO:0006538">
    <property type="term" value="P:L-glutamate catabolic process"/>
    <property type="evidence" value="ECO:0007669"/>
    <property type="project" value="UniProtKB-UniRule"/>
</dbReference>
<keyword evidence="2 4" id="KW-0560">Oxidoreductase</keyword>
<dbReference type="EMBL" id="JADGJQ010000007">
    <property type="protein sequence ID" value="KAJ3183114.1"/>
    <property type="molecule type" value="Genomic_DNA"/>
</dbReference>
<dbReference type="InterPro" id="IPR056365">
    <property type="entry name" value="NAD-GDH_2nd"/>
</dbReference>
<gene>
    <name evidence="6" type="primary">GDH2</name>
    <name evidence="6" type="ORF">HDU87_007536</name>
</gene>
<organism evidence="6 7">
    <name type="scientific">Geranomyces variabilis</name>
    <dbReference type="NCBI Taxonomy" id="109894"/>
    <lineage>
        <taxon>Eukaryota</taxon>
        <taxon>Fungi</taxon>
        <taxon>Fungi incertae sedis</taxon>
        <taxon>Chytridiomycota</taxon>
        <taxon>Chytridiomycota incertae sedis</taxon>
        <taxon>Chytridiomycetes</taxon>
        <taxon>Spizellomycetales</taxon>
        <taxon>Powellomycetaceae</taxon>
        <taxon>Geranomyces</taxon>
    </lineage>
</organism>
<comment type="catalytic activity">
    <reaction evidence="4">
        <text>L-glutamate + NAD(+) + H2O = 2-oxoglutarate + NH4(+) + NADH + H(+)</text>
        <dbReference type="Rhea" id="RHEA:15133"/>
        <dbReference type="ChEBI" id="CHEBI:15377"/>
        <dbReference type="ChEBI" id="CHEBI:15378"/>
        <dbReference type="ChEBI" id="CHEBI:16810"/>
        <dbReference type="ChEBI" id="CHEBI:28938"/>
        <dbReference type="ChEBI" id="CHEBI:29985"/>
        <dbReference type="ChEBI" id="CHEBI:57540"/>
        <dbReference type="ChEBI" id="CHEBI:57945"/>
        <dbReference type="EC" id="1.4.1.2"/>
    </reaction>
</comment>
<dbReference type="GO" id="GO:0004352">
    <property type="term" value="F:glutamate dehydrogenase (NAD+) activity"/>
    <property type="evidence" value="ECO:0007669"/>
    <property type="project" value="UniProtKB-UniRule"/>
</dbReference>
<dbReference type="PANTHER" id="PTHR11606:SF24">
    <property type="entry name" value="NAD-SPECIFIC GLUTAMATE DEHYDROGENASE"/>
    <property type="match status" value="1"/>
</dbReference>
<dbReference type="Pfam" id="PF00208">
    <property type="entry name" value="ELFV_dehydrog"/>
    <property type="match status" value="1"/>
</dbReference>
<dbReference type="SUPFAM" id="SSF53223">
    <property type="entry name" value="Aminoacid dehydrogenase-like, N-terminal domain"/>
    <property type="match status" value="1"/>
</dbReference>
<comment type="caution">
    <text evidence="6">The sequence shown here is derived from an EMBL/GenBank/DDBJ whole genome shotgun (WGS) entry which is preliminary data.</text>
</comment>
<feature type="domain" description="Glutamate/phenylalanine/leucine/valine/L-tryptophan dehydrogenase C-terminal" evidence="5">
    <location>
        <begin position="682"/>
        <end position="947"/>
    </location>
</feature>
<evidence type="ECO:0000256" key="1">
    <source>
        <dbReference type="ARBA" id="ARBA00006382"/>
    </source>
</evidence>
<evidence type="ECO:0000259" key="5">
    <source>
        <dbReference type="SMART" id="SM00839"/>
    </source>
</evidence>
<dbReference type="Pfam" id="PF23152">
    <property type="entry name" value="GDH_2nd"/>
    <property type="match status" value="1"/>
</dbReference>
<keyword evidence="3 4" id="KW-0520">NAD</keyword>
<reference evidence="6" key="1">
    <citation type="submission" date="2020-05" db="EMBL/GenBank/DDBJ databases">
        <title>Phylogenomic resolution of chytrid fungi.</title>
        <authorList>
            <person name="Stajich J.E."/>
            <person name="Amses K."/>
            <person name="Simmons R."/>
            <person name="Seto K."/>
            <person name="Myers J."/>
            <person name="Bonds A."/>
            <person name="Quandt C.A."/>
            <person name="Barry K."/>
            <person name="Liu P."/>
            <person name="Grigoriev I."/>
            <person name="Longcore J.E."/>
            <person name="James T.Y."/>
        </authorList>
    </citation>
    <scope>NUCLEOTIDE SEQUENCE</scope>
    <source>
        <strain evidence="6">JEL0379</strain>
    </source>
</reference>
<protein>
    <recommendedName>
        <fullName evidence="4">NAD-specific glutamate dehydrogenase</fullName>
        <ecNumber evidence="4">1.4.1.2</ecNumber>
    </recommendedName>
</protein>
<dbReference type="InterPro" id="IPR006096">
    <property type="entry name" value="Glu/Leu/Phe/Val/Trp_DH_C"/>
</dbReference>